<evidence type="ECO:0000313" key="2">
    <source>
        <dbReference type="EMBL" id="AFI57892.1"/>
    </source>
</evidence>
<protein>
    <submittedName>
        <fullName evidence="2">TGB2</fullName>
    </submittedName>
</protein>
<dbReference type="OrthoDB" id="20634at10239"/>
<reference evidence="3" key="2">
    <citation type="submission" date="2020-01" db="EMBL/GenBank/DDBJ databases">
        <authorList>
            <person name="Zheng Q."/>
            <person name="Wang X."/>
        </authorList>
    </citation>
    <scope>NUCLEOTIDE SEQUENCE</scope>
    <source>
        <strain evidence="3">GZ-ZYP</strain>
    </source>
</reference>
<dbReference type="GeneID" id="19813855"/>
<evidence type="ECO:0000256" key="1">
    <source>
        <dbReference type="SAM" id="Phobius"/>
    </source>
</evidence>
<proteinExistence type="predicted"/>
<dbReference type="EMBL" id="MN982523">
    <property type="protein sequence ID" value="QPK40619.1"/>
    <property type="molecule type" value="Genomic_RNA"/>
</dbReference>
<evidence type="ECO:0000313" key="4">
    <source>
        <dbReference type="Proteomes" id="UP000202473"/>
    </source>
</evidence>
<dbReference type="EMBL" id="JF930327">
    <property type="protein sequence ID" value="AFI57892.1"/>
    <property type="molecule type" value="Genomic_RNA"/>
</dbReference>
<name>A0A067XGZ4_9VIRU</name>
<dbReference type="KEGG" id="vg:19813855"/>
<dbReference type="Pfam" id="PF01307">
    <property type="entry name" value="Plant_vir_prot"/>
    <property type="match status" value="1"/>
</dbReference>
<feature type="transmembrane region" description="Helical" evidence="1">
    <location>
        <begin position="69"/>
        <end position="90"/>
    </location>
</feature>
<keyword evidence="1" id="KW-0812">Transmembrane</keyword>
<sequence length="109" mass="11633">MSGAPLRLSPPPDYTKVVFPLTLGVGIALIAFTLTRPTLPTVGDSQHSLPHGGWYRDGTKTVAYNSPHYYSSGFIPFLAVLGLTLLIYVSSLCSGRGATRSCPHCCGQH</sequence>
<dbReference type="Proteomes" id="UP000202473">
    <property type="component" value="Segment"/>
</dbReference>
<keyword evidence="1" id="KW-1133">Transmembrane helix</keyword>
<evidence type="ECO:0000313" key="3">
    <source>
        <dbReference type="EMBL" id="QPK40619.1"/>
    </source>
</evidence>
<feature type="transmembrane region" description="Helical" evidence="1">
    <location>
        <begin position="17"/>
        <end position="35"/>
    </location>
</feature>
<organism evidence="2 4">
    <name type="scientific">Pitaya virus X</name>
    <dbReference type="NCBI Taxonomy" id="1176736"/>
    <lineage>
        <taxon>Viruses</taxon>
        <taxon>Riboviria</taxon>
        <taxon>Orthornavirae</taxon>
        <taxon>Kitrinoviricota</taxon>
        <taxon>Alsuviricetes</taxon>
        <taxon>Tymovirales</taxon>
        <taxon>Alphaflexiviridae</taxon>
        <taxon>Potexvirus</taxon>
        <taxon>Potexvirus ecspitayae</taxon>
    </lineage>
</organism>
<dbReference type="InterPro" id="IPR001896">
    <property type="entry name" value="Plant_vir_prot"/>
</dbReference>
<keyword evidence="4" id="KW-1185">Reference proteome</keyword>
<reference evidence="2 4" key="1">
    <citation type="submission" date="2011-05" db="EMBL/GenBank/DDBJ databases">
        <title>Identification and characterization of a new potexvirus from pitaya.</title>
        <authorList>
            <person name="Mao C.-H."/>
            <person name="Li Y.-S."/>
            <person name="Lu Y.-C."/>
            <person name="Chang Y.-C."/>
        </authorList>
    </citation>
    <scope>NUCLEOTIDE SEQUENCE [LARGE SCALE GENOMIC DNA]</scope>
    <source>
        <strain evidence="2">P37</strain>
    </source>
</reference>
<keyword evidence="1" id="KW-0472">Membrane</keyword>
<accession>A0A067XGZ4</accession>
<dbReference type="RefSeq" id="YP_009046884.1">
    <property type="nucleotide sequence ID" value="NC_024458.1"/>
</dbReference>